<dbReference type="AlphaFoldDB" id="A0A2H3B6I7"/>
<reference evidence="2" key="1">
    <citation type="journal article" date="2017" name="Nat. Ecol. Evol.">
        <title>Genome expansion and lineage-specific genetic innovations in the forest pathogenic fungi Armillaria.</title>
        <authorList>
            <person name="Sipos G."/>
            <person name="Prasanna A.N."/>
            <person name="Walter M.C."/>
            <person name="O'Connor E."/>
            <person name="Balint B."/>
            <person name="Krizsan K."/>
            <person name="Kiss B."/>
            <person name="Hess J."/>
            <person name="Varga T."/>
            <person name="Slot J."/>
            <person name="Riley R."/>
            <person name="Boka B."/>
            <person name="Rigling D."/>
            <person name="Barry K."/>
            <person name="Lee J."/>
            <person name="Mihaltcheva S."/>
            <person name="LaButti K."/>
            <person name="Lipzen A."/>
            <person name="Waldron R."/>
            <person name="Moloney N.M."/>
            <person name="Sperisen C."/>
            <person name="Kredics L."/>
            <person name="Vagvoelgyi C."/>
            <person name="Patrignani A."/>
            <person name="Fitzpatrick D."/>
            <person name="Nagy I."/>
            <person name="Doyle S."/>
            <person name="Anderson J.B."/>
            <person name="Grigoriev I.V."/>
            <person name="Gueldener U."/>
            <person name="Muensterkoetter M."/>
            <person name="Nagy L.G."/>
        </authorList>
    </citation>
    <scope>NUCLEOTIDE SEQUENCE [LARGE SCALE GENOMIC DNA]</scope>
    <source>
        <strain evidence="2">28-4</strain>
    </source>
</reference>
<proteinExistence type="predicted"/>
<evidence type="ECO:0000313" key="1">
    <source>
        <dbReference type="EMBL" id="PBK64474.1"/>
    </source>
</evidence>
<evidence type="ECO:0000313" key="2">
    <source>
        <dbReference type="Proteomes" id="UP000218334"/>
    </source>
</evidence>
<protein>
    <recommendedName>
        <fullName evidence="3">F-box domain-containing protein</fullName>
    </recommendedName>
</protein>
<name>A0A2H3B6I7_9AGAR</name>
<gene>
    <name evidence="1" type="ORF">ARMSODRAFT_1007081</name>
</gene>
<dbReference type="Proteomes" id="UP000218334">
    <property type="component" value="Unassembled WGS sequence"/>
</dbReference>
<keyword evidence="2" id="KW-1185">Reference proteome</keyword>
<sequence length="287" mass="32963">MKYLSGVERVEIRDSSLRDIQSDGWDELTKRTLHTFVMRHMINIDVNGLYCLLDSSINPLKNLEIYGTEFRLVDLDGTPPQLHVRTLLLHRTSFLNTLSDTTICPLVLSDITSLNLTLSKLADFLHIRSALTSGKLCSLTELTIAHLPRSSQLLTDLTLDAQHALPVSQLRTLSIMFWDYRASLKIDLHLMNWWISNLTENATPNLEHVTIHILFDRLAYLYSEHHDHTVWARFDAALACPPVQVSRTLGDSTDWLMPLKRAIEQQMKMLNDRGAVQVYIYGWHDDM</sequence>
<organism evidence="1 2">
    <name type="scientific">Armillaria solidipes</name>
    <dbReference type="NCBI Taxonomy" id="1076256"/>
    <lineage>
        <taxon>Eukaryota</taxon>
        <taxon>Fungi</taxon>
        <taxon>Dikarya</taxon>
        <taxon>Basidiomycota</taxon>
        <taxon>Agaricomycotina</taxon>
        <taxon>Agaricomycetes</taxon>
        <taxon>Agaricomycetidae</taxon>
        <taxon>Agaricales</taxon>
        <taxon>Marasmiineae</taxon>
        <taxon>Physalacriaceae</taxon>
        <taxon>Armillaria</taxon>
    </lineage>
</organism>
<dbReference type="EMBL" id="KZ293451">
    <property type="protein sequence ID" value="PBK64474.1"/>
    <property type="molecule type" value="Genomic_DNA"/>
</dbReference>
<evidence type="ECO:0008006" key="3">
    <source>
        <dbReference type="Google" id="ProtNLM"/>
    </source>
</evidence>
<accession>A0A2H3B6I7</accession>